<dbReference type="SUPFAM" id="SSF53335">
    <property type="entry name" value="S-adenosyl-L-methionine-dependent methyltransferases"/>
    <property type="match status" value="1"/>
</dbReference>
<dbReference type="PROSITE" id="PS51683">
    <property type="entry name" value="SAM_OMT_II"/>
    <property type="match status" value="1"/>
</dbReference>
<dbReference type="AlphaFoldDB" id="A0A1Y1Z2M4"/>
<evidence type="ECO:0000313" key="6">
    <source>
        <dbReference type="Proteomes" id="UP000193144"/>
    </source>
</evidence>
<dbReference type="InterPro" id="IPR016461">
    <property type="entry name" value="COMT-like"/>
</dbReference>
<gene>
    <name evidence="5" type="ORF">BCR34DRAFT_491520</name>
</gene>
<dbReference type="GO" id="GO:0008171">
    <property type="term" value="F:O-methyltransferase activity"/>
    <property type="evidence" value="ECO:0007669"/>
    <property type="project" value="InterPro"/>
</dbReference>
<dbReference type="InterPro" id="IPR036388">
    <property type="entry name" value="WH-like_DNA-bd_sf"/>
</dbReference>
<evidence type="ECO:0000259" key="4">
    <source>
        <dbReference type="Pfam" id="PF00891"/>
    </source>
</evidence>
<name>A0A1Y1Z2M4_9PLEO</name>
<keyword evidence="6" id="KW-1185">Reference proteome</keyword>
<dbReference type="SUPFAM" id="SSF46785">
    <property type="entry name" value="Winged helix' DNA-binding domain"/>
    <property type="match status" value="1"/>
</dbReference>
<feature type="domain" description="O-methyltransferase C-terminal" evidence="4">
    <location>
        <begin position="193"/>
        <end position="397"/>
    </location>
</feature>
<dbReference type="PANTHER" id="PTHR43712:SF12">
    <property type="entry name" value="STERIGMATOCYSTIN 8-O-METHYLTRANSFERASE"/>
    <property type="match status" value="1"/>
</dbReference>
<organism evidence="5 6">
    <name type="scientific">Clohesyomyces aquaticus</name>
    <dbReference type="NCBI Taxonomy" id="1231657"/>
    <lineage>
        <taxon>Eukaryota</taxon>
        <taxon>Fungi</taxon>
        <taxon>Dikarya</taxon>
        <taxon>Ascomycota</taxon>
        <taxon>Pezizomycotina</taxon>
        <taxon>Dothideomycetes</taxon>
        <taxon>Pleosporomycetidae</taxon>
        <taxon>Pleosporales</taxon>
        <taxon>Lindgomycetaceae</taxon>
        <taxon>Clohesyomyces</taxon>
    </lineage>
</organism>
<dbReference type="Gene3D" id="1.10.10.10">
    <property type="entry name" value="Winged helix-like DNA-binding domain superfamily/Winged helix DNA-binding domain"/>
    <property type="match status" value="1"/>
</dbReference>
<dbReference type="InterPro" id="IPR036390">
    <property type="entry name" value="WH_DNA-bd_sf"/>
</dbReference>
<reference evidence="5 6" key="1">
    <citation type="submission" date="2016-07" db="EMBL/GenBank/DDBJ databases">
        <title>Pervasive Adenine N6-methylation of Active Genes in Fungi.</title>
        <authorList>
            <consortium name="DOE Joint Genome Institute"/>
            <person name="Mondo S.J."/>
            <person name="Dannebaum R.O."/>
            <person name="Kuo R.C."/>
            <person name="Labutti K."/>
            <person name="Haridas S."/>
            <person name="Kuo A."/>
            <person name="Salamov A."/>
            <person name="Ahrendt S.R."/>
            <person name="Lipzen A."/>
            <person name="Sullivan W."/>
            <person name="Andreopoulos W.B."/>
            <person name="Clum A."/>
            <person name="Lindquist E."/>
            <person name="Daum C."/>
            <person name="Ramamoorthy G.K."/>
            <person name="Gryganskyi A."/>
            <person name="Culley D."/>
            <person name="Magnuson J.K."/>
            <person name="James T.Y."/>
            <person name="O'Malley M.A."/>
            <person name="Stajich J.E."/>
            <person name="Spatafora J.W."/>
            <person name="Visel A."/>
            <person name="Grigoriev I.V."/>
        </authorList>
    </citation>
    <scope>NUCLEOTIDE SEQUENCE [LARGE SCALE GENOMIC DNA]</scope>
    <source>
        <strain evidence="5 6">CBS 115471</strain>
    </source>
</reference>
<evidence type="ECO:0000256" key="3">
    <source>
        <dbReference type="ARBA" id="ARBA00022691"/>
    </source>
</evidence>
<dbReference type="STRING" id="1231657.A0A1Y1Z2M4"/>
<evidence type="ECO:0000256" key="2">
    <source>
        <dbReference type="ARBA" id="ARBA00022679"/>
    </source>
</evidence>
<evidence type="ECO:0000313" key="5">
    <source>
        <dbReference type="EMBL" id="ORY04449.1"/>
    </source>
</evidence>
<keyword evidence="1 5" id="KW-0489">Methyltransferase</keyword>
<dbReference type="Proteomes" id="UP000193144">
    <property type="component" value="Unassembled WGS sequence"/>
</dbReference>
<dbReference type="Gene3D" id="3.40.50.150">
    <property type="entry name" value="Vaccinia Virus protein VP39"/>
    <property type="match status" value="1"/>
</dbReference>
<dbReference type="OrthoDB" id="2410195at2759"/>
<proteinExistence type="predicted"/>
<comment type="caution">
    <text evidence="5">The sequence shown here is derived from an EMBL/GenBank/DDBJ whole genome shotgun (WGS) entry which is preliminary data.</text>
</comment>
<sequence>MQINGITKSGLLALADDIAAKTKHIVETLKANELPEPTFAADSHNLPPDPEYTELYSSLKASLEDLQHLVGGPRRFWRAFCVEGYDLAAVQVALDFEFFKLVPPEGEIALPDLANKAGLDLDRTSRTIRLIITHGIFQESKPGFVSHNSTSYALYKDEELRCTVHYSLDEMLKAASLTGDTLREFPFEADNIHCAFNKHHNVPIFDYYTRYPERGGRFAKAMAGATKMDRHIDELRDSYDWAKLQGTVVDVGGGSGHISIALARLFPDLKFVVQDRAHMLAEGSKLLGGDVEGRVSFMQHSFFEPQPLTGVGAFLMRQCTHNWCDRDVVTMFKSIVPGLEGSKQDTPFLINDIIMPEPGTISRLAERELRQIDMIMLVSFGAKQRTKSEFEALLKKADPRYRIHSVWGEGKPLGLLEVRLEK</sequence>
<accession>A0A1Y1Z2M4</accession>
<keyword evidence="2 5" id="KW-0808">Transferase</keyword>
<dbReference type="EMBL" id="MCFA01000135">
    <property type="protein sequence ID" value="ORY04449.1"/>
    <property type="molecule type" value="Genomic_DNA"/>
</dbReference>
<protein>
    <submittedName>
        <fullName evidence="5">S-adenosyl-L-methionine-dependent methyltransferase</fullName>
    </submittedName>
</protein>
<keyword evidence="3" id="KW-0949">S-adenosyl-L-methionine</keyword>
<dbReference type="Pfam" id="PF00891">
    <property type="entry name" value="Methyltransf_2"/>
    <property type="match status" value="1"/>
</dbReference>
<dbReference type="InterPro" id="IPR001077">
    <property type="entry name" value="COMT_C"/>
</dbReference>
<dbReference type="InterPro" id="IPR029063">
    <property type="entry name" value="SAM-dependent_MTases_sf"/>
</dbReference>
<evidence type="ECO:0000256" key="1">
    <source>
        <dbReference type="ARBA" id="ARBA00022603"/>
    </source>
</evidence>
<dbReference type="PANTHER" id="PTHR43712">
    <property type="entry name" value="PUTATIVE (AFU_ORTHOLOGUE AFUA_4G14580)-RELATED"/>
    <property type="match status" value="1"/>
</dbReference>
<dbReference type="GO" id="GO:0032259">
    <property type="term" value="P:methylation"/>
    <property type="evidence" value="ECO:0007669"/>
    <property type="project" value="UniProtKB-KW"/>
</dbReference>